<evidence type="ECO:0000313" key="2">
    <source>
        <dbReference type="EMBL" id="SHH31493.1"/>
    </source>
</evidence>
<dbReference type="InterPro" id="IPR006116">
    <property type="entry name" value="NT_2-5OAS_ClassI-CCAase"/>
</dbReference>
<dbReference type="RefSeq" id="WP_073391858.1">
    <property type="nucleotide sequence ID" value="NZ_FQVU01000005.1"/>
</dbReference>
<dbReference type="GO" id="GO:0016779">
    <property type="term" value="F:nucleotidyltransferase activity"/>
    <property type="evidence" value="ECO:0007669"/>
    <property type="project" value="InterPro"/>
</dbReference>
<accession>A0A1M5S0B4</accession>
<dbReference type="Proteomes" id="UP000186132">
    <property type="component" value="Unassembled WGS sequence"/>
</dbReference>
<sequence length="289" mass="32496">MARTAAEGFETFLGRLTPSESEREKASSHRASIYAKLDDRFGLYRMFESGSFKHGTGVSGKSDVDFFVSLKTSRPSLASSTLTSVKNALQDRFPSTYIHTSRPGVVLEFGGGYERVEVIPAYAQEKLSDGSMRFKIPGVTSEWLDSTPEAHFGYVNDSNSLPRRGAAKSLARLAKAWKYYRNVPISSFYLEMRAASYMRAQTYLDWPLDLYYFLNSLQSHELAAMNDPTGNTGRIEPCSSTTNKIDAKSKLDTAVNRALRAKDYYKDGRIRDAFDAWDLLFNGNFPAYY</sequence>
<gene>
    <name evidence="2" type="ORF">SAMN05443575_3693</name>
</gene>
<evidence type="ECO:0008006" key="4">
    <source>
        <dbReference type="Google" id="ProtNLM"/>
    </source>
</evidence>
<dbReference type="Gene3D" id="3.30.460.10">
    <property type="entry name" value="Beta Polymerase, domain 2"/>
    <property type="match status" value="1"/>
</dbReference>
<dbReference type="GO" id="GO:0051607">
    <property type="term" value="P:defense response to virus"/>
    <property type="evidence" value="ECO:0007669"/>
    <property type="project" value="UniProtKB-KW"/>
</dbReference>
<reference evidence="3" key="1">
    <citation type="submission" date="2016-11" db="EMBL/GenBank/DDBJ databases">
        <authorList>
            <person name="Varghese N."/>
            <person name="Submissions S."/>
        </authorList>
    </citation>
    <scope>NUCLEOTIDE SEQUENCE [LARGE SCALE GENOMIC DNA]</scope>
    <source>
        <strain evidence="3">DSM 45627</strain>
    </source>
</reference>
<name>A0A1M5S0B4_9ACTN</name>
<protein>
    <recommendedName>
        <fullName evidence="4">Nucleotidyltransferase domain-containing protein</fullName>
    </recommendedName>
</protein>
<dbReference type="Pfam" id="PF18144">
    <property type="entry name" value="SMODS"/>
    <property type="match status" value="1"/>
</dbReference>
<proteinExistence type="predicted"/>
<dbReference type="STRING" id="1206085.SAMN05443575_3693"/>
<evidence type="ECO:0000313" key="3">
    <source>
        <dbReference type="Proteomes" id="UP000186132"/>
    </source>
</evidence>
<evidence type="ECO:0000256" key="1">
    <source>
        <dbReference type="ARBA" id="ARBA00023118"/>
    </source>
</evidence>
<dbReference type="OrthoDB" id="2082416at2"/>
<dbReference type="SUPFAM" id="SSF81301">
    <property type="entry name" value="Nucleotidyltransferase"/>
    <property type="match status" value="1"/>
</dbReference>
<dbReference type="InterPro" id="IPR043519">
    <property type="entry name" value="NT_sf"/>
</dbReference>
<keyword evidence="3" id="KW-1185">Reference proteome</keyword>
<dbReference type="EMBL" id="FQVU01000005">
    <property type="protein sequence ID" value="SHH31493.1"/>
    <property type="molecule type" value="Genomic_DNA"/>
</dbReference>
<dbReference type="CDD" id="cd05400">
    <property type="entry name" value="NT_2-5OAS_ClassI-CCAase"/>
    <property type="match status" value="1"/>
</dbReference>
<dbReference type="AlphaFoldDB" id="A0A1M5S0B4"/>
<keyword evidence="1" id="KW-0051">Antiviral defense</keyword>
<organism evidence="2 3">
    <name type="scientific">Jatrophihabitans endophyticus</name>
    <dbReference type="NCBI Taxonomy" id="1206085"/>
    <lineage>
        <taxon>Bacteria</taxon>
        <taxon>Bacillati</taxon>
        <taxon>Actinomycetota</taxon>
        <taxon>Actinomycetes</taxon>
        <taxon>Jatrophihabitantales</taxon>
        <taxon>Jatrophihabitantaceae</taxon>
        <taxon>Jatrophihabitans</taxon>
    </lineage>
</organism>